<dbReference type="Proteomes" id="UP000075883">
    <property type="component" value="Unassembled WGS sequence"/>
</dbReference>
<feature type="compositionally biased region" description="Polar residues" evidence="1">
    <location>
        <begin position="136"/>
        <end position="146"/>
    </location>
</feature>
<dbReference type="STRING" id="139723.A0A182LUD1"/>
<dbReference type="EMBL" id="AXCM01001134">
    <property type="status" value="NOT_ANNOTATED_CDS"/>
    <property type="molecule type" value="Genomic_DNA"/>
</dbReference>
<feature type="region of interest" description="Disordered" evidence="1">
    <location>
        <begin position="60"/>
        <end position="146"/>
    </location>
</feature>
<evidence type="ECO:0000256" key="1">
    <source>
        <dbReference type="SAM" id="MobiDB-lite"/>
    </source>
</evidence>
<dbReference type="VEuPathDB" id="VectorBase:ACUA002189"/>
<dbReference type="AlphaFoldDB" id="A0A182LUD1"/>
<accession>A0A182LUD1</accession>
<reference evidence="3" key="1">
    <citation type="submission" date="2013-09" db="EMBL/GenBank/DDBJ databases">
        <title>The Genome Sequence of Anopheles culicifacies species A.</title>
        <authorList>
            <consortium name="The Broad Institute Genomics Platform"/>
            <person name="Neafsey D.E."/>
            <person name="Besansky N."/>
            <person name="Howell P."/>
            <person name="Walton C."/>
            <person name="Young S.K."/>
            <person name="Zeng Q."/>
            <person name="Gargeya S."/>
            <person name="Fitzgerald M."/>
            <person name="Haas B."/>
            <person name="Abouelleil A."/>
            <person name="Allen A.W."/>
            <person name="Alvarado L."/>
            <person name="Arachchi H.M."/>
            <person name="Berlin A.M."/>
            <person name="Chapman S.B."/>
            <person name="Gainer-Dewar J."/>
            <person name="Goldberg J."/>
            <person name="Griggs A."/>
            <person name="Gujja S."/>
            <person name="Hansen M."/>
            <person name="Howarth C."/>
            <person name="Imamovic A."/>
            <person name="Ireland A."/>
            <person name="Larimer J."/>
            <person name="McCowan C."/>
            <person name="Murphy C."/>
            <person name="Pearson M."/>
            <person name="Poon T.W."/>
            <person name="Priest M."/>
            <person name="Roberts A."/>
            <person name="Saif S."/>
            <person name="Shea T."/>
            <person name="Sisk P."/>
            <person name="Sykes S."/>
            <person name="Wortman J."/>
            <person name="Nusbaum C."/>
            <person name="Birren B."/>
        </authorList>
    </citation>
    <scope>NUCLEOTIDE SEQUENCE [LARGE SCALE GENOMIC DNA]</scope>
    <source>
        <strain evidence="3">A-37</strain>
    </source>
</reference>
<keyword evidence="3" id="KW-1185">Reference proteome</keyword>
<feature type="compositionally biased region" description="Polar residues" evidence="1">
    <location>
        <begin position="60"/>
        <end position="81"/>
    </location>
</feature>
<reference evidence="2" key="2">
    <citation type="submission" date="2020-05" db="UniProtKB">
        <authorList>
            <consortium name="EnsemblMetazoa"/>
        </authorList>
    </citation>
    <scope>IDENTIFICATION</scope>
    <source>
        <strain evidence="2">A-37</strain>
    </source>
</reference>
<feature type="compositionally biased region" description="Polar residues" evidence="1">
    <location>
        <begin position="105"/>
        <end position="123"/>
    </location>
</feature>
<name>A0A182LUD1_9DIPT</name>
<sequence>MSRSRFARFRVKDSGQHSADNLQLPLENGTVNEKGKINISEEVNRTTIWKQVNNCNVLFTKKQTPPATTDRQKHSQQLSKSSETEKRLSTMREEDEKMKREFWMNSRTGSSNGRATSNSNSTGGKIIDPDGAAMSRGSNSASETQV</sequence>
<feature type="compositionally biased region" description="Basic and acidic residues" evidence="1">
    <location>
        <begin position="82"/>
        <end position="102"/>
    </location>
</feature>
<protein>
    <submittedName>
        <fullName evidence="2">Uncharacterized protein</fullName>
    </submittedName>
</protein>
<feature type="region of interest" description="Disordered" evidence="1">
    <location>
        <begin position="1"/>
        <end position="27"/>
    </location>
</feature>
<proteinExistence type="predicted"/>
<organism evidence="2 3">
    <name type="scientific">Anopheles culicifacies</name>
    <dbReference type="NCBI Taxonomy" id="139723"/>
    <lineage>
        <taxon>Eukaryota</taxon>
        <taxon>Metazoa</taxon>
        <taxon>Ecdysozoa</taxon>
        <taxon>Arthropoda</taxon>
        <taxon>Hexapoda</taxon>
        <taxon>Insecta</taxon>
        <taxon>Pterygota</taxon>
        <taxon>Neoptera</taxon>
        <taxon>Endopterygota</taxon>
        <taxon>Diptera</taxon>
        <taxon>Nematocera</taxon>
        <taxon>Culicoidea</taxon>
        <taxon>Culicidae</taxon>
        <taxon>Anophelinae</taxon>
        <taxon>Anopheles</taxon>
        <taxon>culicifacies species complex</taxon>
    </lineage>
</organism>
<evidence type="ECO:0000313" key="3">
    <source>
        <dbReference type="Proteomes" id="UP000075883"/>
    </source>
</evidence>
<evidence type="ECO:0000313" key="2">
    <source>
        <dbReference type="EnsemblMetazoa" id="ACUA002189-PA"/>
    </source>
</evidence>
<dbReference type="EnsemblMetazoa" id="ACUA002189-RA">
    <property type="protein sequence ID" value="ACUA002189-PA"/>
    <property type="gene ID" value="ACUA002189"/>
</dbReference>